<organism evidence="3">
    <name type="scientific">Verticillium alfalfae (strain VaMs.102 / ATCC MYA-4576 / FGSC 10136)</name>
    <name type="common">Verticillium wilt of alfalfa</name>
    <name type="synonym">Verticillium albo-atrum</name>
    <dbReference type="NCBI Taxonomy" id="526221"/>
    <lineage>
        <taxon>Eukaryota</taxon>
        <taxon>Fungi</taxon>
        <taxon>Dikarya</taxon>
        <taxon>Ascomycota</taxon>
        <taxon>Pezizomycotina</taxon>
        <taxon>Sordariomycetes</taxon>
        <taxon>Hypocreomycetidae</taxon>
        <taxon>Glomerellales</taxon>
        <taxon>Plectosphaerellaceae</taxon>
        <taxon>Verticillium</taxon>
    </lineage>
</organism>
<feature type="region of interest" description="Disordered" evidence="1">
    <location>
        <begin position="1"/>
        <end position="31"/>
    </location>
</feature>
<proteinExistence type="predicted"/>
<accession>C9SEP5</accession>
<reference evidence="3" key="1">
    <citation type="journal article" date="2011" name="PLoS Pathog.">
        <title>Comparative genomics yields insights into niche adaptation of plant vascular wilt pathogens.</title>
        <authorList>
            <person name="Klosterman S.J."/>
            <person name="Subbarao K.V."/>
            <person name="Kang S."/>
            <person name="Veronese P."/>
            <person name="Gold S.E."/>
            <person name="Thomma B.P.H.J."/>
            <person name="Chen Z."/>
            <person name="Henrissat B."/>
            <person name="Lee Y.-H."/>
            <person name="Park J."/>
            <person name="Garcia-Pedrajas M.D."/>
            <person name="Barbara D.J."/>
            <person name="Anchieta A."/>
            <person name="de Jonge R."/>
            <person name="Santhanam P."/>
            <person name="Maruthachalam K."/>
            <person name="Atallah Z."/>
            <person name="Amyotte S.G."/>
            <person name="Paz Z."/>
            <person name="Inderbitzin P."/>
            <person name="Hayes R.J."/>
            <person name="Heiman D.I."/>
            <person name="Young S."/>
            <person name="Zeng Q."/>
            <person name="Engels R."/>
            <person name="Galagan J."/>
            <person name="Cuomo C.A."/>
            <person name="Dobinson K.F."/>
            <person name="Ma L.-J."/>
        </authorList>
    </citation>
    <scope>NUCLEOTIDE SEQUENCE [LARGE SCALE GENOMIC DNA]</scope>
    <source>
        <strain evidence="3">VaMs.102 / ATCC MYA-4576 / FGSC 10136</strain>
    </source>
</reference>
<keyword evidence="3" id="KW-1185">Reference proteome</keyword>
<gene>
    <name evidence="2" type="ORF">VDBG_02747</name>
</gene>
<name>C9SEP5_VERA1</name>
<dbReference type="Proteomes" id="UP000008698">
    <property type="component" value="Unassembled WGS sequence"/>
</dbReference>
<dbReference type="KEGG" id="val:VDBG_02747"/>
<dbReference type="HOGENOM" id="CLU_2293831_0_0_1"/>
<evidence type="ECO:0000313" key="2">
    <source>
        <dbReference type="EMBL" id="EEY16638.1"/>
    </source>
</evidence>
<dbReference type="AlphaFoldDB" id="C9SEP5"/>
<protein>
    <submittedName>
        <fullName evidence="2">Predicted protein</fullName>
    </submittedName>
</protein>
<dbReference type="GeneID" id="9533641"/>
<dbReference type="RefSeq" id="XP_003006608.1">
    <property type="nucleotide sequence ID" value="XM_003006562.1"/>
</dbReference>
<evidence type="ECO:0000313" key="3">
    <source>
        <dbReference type="Proteomes" id="UP000008698"/>
    </source>
</evidence>
<sequence length="101" mass="10981">MIHQGDNILYTRIESKPSVGGESMARIPYEGDSAGKTPGFCRSDTFSKVIHPRDESWVLCVACDIIGRIECILAAHSLQKVEPETPYDGADPGVDTISTND</sequence>
<feature type="region of interest" description="Disordered" evidence="1">
    <location>
        <begin position="82"/>
        <end position="101"/>
    </location>
</feature>
<dbReference type="EMBL" id="DS985216">
    <property type="protein sequence ID" value="EEY16638.1"/>
    <property type="molecule type" value="Genomic_DNA"/>
</dbReference>
<evidence type="ECO:0000256" key="1">
    <source>
        <dbReference type="SAM" id="MobiDB-lite"/>
    </source>
</evidence>